<proteinExistence type="predicted"/>
<keyword evidence="1" id="KW-0472">Membrane</keyword>
<evidence type="ECO:0000313" key="4">
    <source>
        <dbReference type="Proteomes" id="UP000184233"/>
    </source>
</evidence>
<dbReference type="EMBL" id="MKVH01000013">
    <property type="protein sequence ID" value="OJX59197.1"/>
    <property type="molecule type" value="Genomic_DNA"/>
</dbReference>
<evidence type="ECO:0000259" key="2">
    <source>
        <dbReference type="Pfam" id="PF22570"/>
    </source>
</evidence>
<keyword evidence="1" id="KW-1133">Transmembrane helix</keyword>
<comment type="caution">
    <text evidence="3">The sequence shown here is derived from an EMBL/GenBank/DDBJ whole genome shotgun (WGS) entry which is preliminary data.</text>
</comment>
<feature type="transmembrane region" description="Helical" evidence="1">
    <location>
        <begin position="58"/>
        <end position="77"/>
    </location>
</feature>
<dbReference type="AlphaFoldDB" id="A0A1M3L1U7"/>
<evidence type="ECO:0000256" key="1">
    <source>
        <dbReference type="SAM" id="Phobius"/>
    </source>
</evidence>
<dbReference type="STRING" id="1895771.BGO89_01905"/>
<dbReference type="Proteomes" id="UP000184233">
    <property type="component" value="Unassembled WGS sequence"/>
</dbReference>
<gene>
    <name evidence="3" type="ORF">BGO89_01905</name>
</gene>
<feature type="domain" description="LiaF transmembrane" evidence="2">
    <location>
        <begin position="7"/>
        <end position="66"/>
    </location>
</feature>
<dbReference type="Pfam" id="PF22570">
    <property type="entry name" value="LiaF-TM"/>
    <property type="match status" value="1"/>
</dbReference>
<feature type="transmembrane region" description="Helical" evidence="1">
    <location>
        <begin position="30"/>
        <end position="51"/>
    </location>
</feature>
<accession>A0A1M3L1U7</accession>
<sequence>MSTLPTFFGAALVGSGMVWLLSNLHVETAWLGPLGIWWPVFLILLGIALLLKNEWVRRIITIVAGLAVGVLLAGQMSCTEHDDSCRMHIELHDDAY</sequence>
<protein>
    <recommendedName>
        <fullName evidence="2">LiaF transmembrane domain-containing protein</fullName>
    </recommendedName>
</protein>
<reference evidence="3 4" key="1">
    <citation type="submission" date="2016-09" db="EMBL/GenBank/DDBJ databases">
        <title>Genome-resolved meta-omics ties microbial dynamics to process performance in biotechnology for thiocyanate degradation.</title>
        <authorList>
            <person name="Kantor R.S."/>
            <person name="Huddy R.J."/>
            <person name="Iyer R."/>
            <person name="Thomas B.C."/>
            <person name="Brown C.T."/>
            <person name="Anantharaman K."/>
            <person name="Tringe S."/>
            <person name="Hettich R.L."/>
            <person name="Harrison S.T."/>
            <person name="Banfield J.F."/>
        </authorList>
    </citation>
    <scope>NUCLEOTIDE SEQUENCE [LARGE SCALE GENOMIC DNA]</scope>
    <source>
        <strain evidence="3">59-99</strain>
    </source>
</reference>
<keyword evidence="1" id="KW-0812">Transmembrane</keyword>
<evidence type="ECO:0000313" key="3">
    <source>
        <dbReference type="EMBL" id="OJX59197.1"/>
    </source>
</evidence>
<organism evidence="3 4">
    <name type="scientific">Candidatus Kapaibacterium thiocyanatum</name>
    <dbReference type="NCBI Taxonomy" id="1895771"/>
    <lineage>
        <taxon>Bacteria</taxon>
        <taxon>Pseudomonadati</taxon>
        <taxon>Candidatus Kapaibacteriota</taxon>
        <taxon>Candidatus Kapaibacteriia</taxon>
        <taxon>Candidatus Kapaibacteriales</taxon>
        <taxon>Candidatus Kapaibacteriaceae</taxon>
        <taxon>Candidatus Kapaibacterium</taxon>
    </lineage>
</organism>
<name>A0A1M3L1U7_9BACT</name>
<dbReference type="InterPro" id="IPR054331">
    <property type="entry name" value="LiaF_TM"/>
</dbReference>